<dbReference type="PANTHER" id="PTHR47262:SF1">
    <property type="entry name" value="OS02G0132600 PROTEIN"/>
    <property type="match status" value="1"/>
</dbReference>
<dbReference type="PANTHER" id="PTHR47262">
    <property type="entry name" value="OS02G0132600 PROTEIN"/>
    <property type="match status" value="1"/>
</dbReference>
<dbReference type="EMBL" id="CAMGYJ010000002">
    <property type="protein sequence ID" value="CAI0380148.1"/>
    <property type="molecule type" value="Genomic_DNA"/>
</dbReference>
<dbReference type="EMBL" id="CAMGYJ010000002">
    <property type="protein sequence ID" value="CAI0380122.1"/>
    <property type="molecule type" value="Genomic_DNA"/>
</dbReference>
<dbReference type="Proteomes" id="UP001154282">
    <property type="component" value="Unassembled WGS sequence"/>
</dbReference>
<accession>A0AAV0H5E0</accession>
<dbReference type="InterPro" id="IPR002885">
    <property type="entry name" value="PPR_rpt"/>
</dbReference>
<feature type="repeat" description="PPR" evidence="2">
    <location>
        <begin position="524"/>
        <end position="558"/>
    </location>
</feature>
<keyword evidence="6" id="KW-1185">Reference proteome</keyword>
<dbReference type="InterPro" id="IPR011990">
    <property type="entry name" value="TPR-like_helical_dom_sf"/>
</dbReference>
<keyword evidence="1" id="KW-0677">Repeat</keyword>
<dbReference type="NCBIfam" id="TIGR00756">
    <property type="entry name" value="PPR"/>
    <property type="match status" value="1"/>
</dbReference>
<dbReference type="Gene3D" id="1.25.40.10">
    <property type="entry name" value="Tetratricopeptide repeat domain"/>
    <property type="match status" value="2"/>
</dbReference>
<feature type="compositionally biased region" description="Polar residues" evidence="3">
    <location>
        <begin position="103"/>
        <end position="115"/>
    </location>
</feature>
<evidence type="ECO:0000256" key="3">
    <source>
        <dbReference type="SAM" id="MobiDB-lite"/>
    </source>
</evidence>
<evidence type="ECO:0000313" key="4">
    <source>
        <dbReference type="EMBL" id="CAI0380122.1"/>
    </source>
</evidence>
<reference evidence="4" key="1">
    <citation type="submission" date="2022-08" db="EMBL/GenBank/DDBJ databases">
        <authorList>
            <person name="Gutierrez-Valencia J."/>
        </authorList>
    </citation>
    <scope>NUCLEOTIDE SEQUENCE</scope>
</reference>
<dbReference type="AlphaFoldDB" id="A0AAV0H5E0"/>
<evidence type="ECO:0000256" key="2">
    <source>
        <dbReference type="PROSITE-ProRule" id="PRU00708"/>
    </source>
</evidence>
<dbReference type="PROSITE" id="PS51375">
    <property type="entry name" value="PPR"/>
    <property type="match status" value="2"/>
</dbReference>
<proteinExistence type="predicted"/>
<comment type="caution">
    <text evidence="4">The sequence shown here is derived from an EMBL/GenBank/DDBJ whole genome shotgun (WGS) entry which is preliminary data.</text>
</comment>
<organism evidence="4 6">
    <name type="scientific">Linum tenue</name>
    <dbReference type="NCBI Taxonomy" id="586396"/>
    <lineage>
        <taxon>Eukaryota</taxon>
        <taxon>Viridiplantae</taxon>
        <taxon>Streptophyta</taxon>
        <taxon>Embryophyta</taxon>
        <taxon>Tracheophyta</taxon>
        <taxon>Spermatophyta</taxon>
        <taxon>Magnoliopsida</taxon>
        <taxon>eudicotyledons</taxon>
        <taxon>Gunneridae</taxon>
        <taxon>Pentapetalae</taxon>
        <taxon>rosids</taxon>
        <taxon>fabids</taxon>
        <taxon>Malpighiales</taxon>
        <taxon>Linaceae</taxon>
        <taxon>Linum</taxon>
    </lineage>
</organism>
<dbReference type="Pfam" id="PF01535">
    <property type="entry name" value="PPR"/>
    <property type="match status" value="1"/>
</dbReference>
<name>A0AAV0H5E0_9ROSI</name>
<protein>
    <recommendedName>
        <fullName evidence="7">Pentacotripeptide-repeat region of PRORP domain-containing protein</fullName>
    </recommendedName>
</protein>
<feature type="repeat" description="PPR" evidence="2">
    <location>
        <begin position="559"/>
        <end position="593"/>
    </location>
</feature>
<sequence>MAKGQALSSFFRVAVRRSKTPSAGPVAVPPTTTNDGLQLCAPIINACSTTKRSAKTSKKCSTPALATPSSAATIAACSPRIAAAASSSTTEGSVKTLKKCSLKSKQSPASASSTLPDRKMEASSNDSDDAPLELTGDLTTIMIDTVSDLWPNSKGASDETSSEIRLDIPFFPNLTSADISSQRKDVRRASKDKFIFSSGQEHHVQRIARTCAEKLGPEQTLNVFGKLRQGTGVKEYDALIKSCLKIARETKDDEIISKQMSVCFHLLAMMKEQGFQIEENTYGPVLLYLIDKSMVQEFHSLHQTIKTENPSSLARLGYYEMLQYIRVGDEQKIQELCSTISLGCETKNLRIHENYFIALCESNRKNNILPLLDVIDVTRFESVEHISTIFNTFGRLSLESSAMKFLLACKSCDNDAEKISTLVCSYATGIPNLEVEDVILKFKELHSNLGIKPSMGSYEQLIAYCCDKLKVYVALDLVDQIYEDQLSLSMDTFCKLLDAIDESSDYILVRRMYSLLSNHDLQPTIDTFRKLITLSVRIKDFDLAYAMLEDLKNRGFKPTATMFNVIMGGFFRQKNTYSALKVLKDMELADVKPDSQTYSYLIGNCVSEDQIVKYHEKMQLDVVKSTKHVPMALVNAYAASGNFEKAKQVLLDKTTVDEDVKSVLVSALACHGQFFDALAIYKEFKDAGNNITSKAVRNLIEQFPSDGEISELLALLEEVHDSEYWVDACCRVVIHCIRNKHSSCLYDLLKLLMEKFSDDEVTMEVLFDEFFATIADTERPDLEIGLKLLGIIKCELGVSPSRKSLDFLLHTCGRAKDLAHARSVWKEYELAGLPYNVLSYLRMYQVLLACGSHTTAKSFLTKIPKDDPHVRMIIGACQVTYKSKPRKK</sequence>
<evidence type="ECO:0008006" key="7">
    <source>
        <dbReference type="Google" id="ProtNLM"/>
    </source>
</evidence>
<evidence type="ECO:0000313" key="5">
    <source>
        <dbReference type="EMBL" id="CAI0380148.1"/>
    </source>
</evidence>
<feature type="region of interest" description="Disordered" evidence="3">
    <location>
        <begin position="97"/>
        <end position="131"/>
    </location>
</feature>
<dbReference type="Pfam" id="PF13041">
    <property type="entry name" value="PPR_2"/>
    <property type="match status" value="1"/>
</dbReference>
<evidence type="ECO:0000256" key="1">
    <source>
        <dbReference type="ARBA" id="ARBA00022737"/>
    </source>
</evidence>
<evidence type="ECO:0000313" key="6">
    <source>
        <dbReference type="Proteomes" id="UP001154282"/>
    </source>
</evidence>
<gene>
    <name evidence="4" type="ORF">LITE_LOCUS2531</name>
    <name evidence="5" type="ORF">LITE_LOCUS2542</name>
</gene>